<dbReference type="Proteomes" id="UP001177670">
    <property type="component" value="Unassembled WGS sequence"/>
</dbReference>
<keyword evidence="3" id="KW-1185">Reference proteome</keyword>
<proteinExistence type="predicted"/>
<comment type="caution">
    <text evidence="2">The sequence shown here is derived from an EMBL/GenBank/DDBJ whole genome shotgun (WGS) entry which is preliminary data.</text>
</comment>
<accession>A0AA40FZ21</accession>
<dbReference type="EMBL" id="JAHYIQ010000011">
    <property type="protein sequence ID" value="KAK1127881.1"/>
    <property type="molecule type" value="Genomic_DNA"/>
</dbReference>
<name>A0AA40FZ21_9HYME</name>
<organism evidence="2 3">
    <name type="scientific">Melipona bicolor</name>
    <dbReference type="NCBI Taxonomy" id="60889"/>
    <lineage>
        <taxon>Eukaryota</taxon>
        <taxon>Metazoa</taxon>
        <taxon>Ecdysozoa</taxon>
        <taxon>Arthropoda</taxon>
        <taxon>Hexapoda</taxon>
        <taxon>Insecta</taxon>
        <taxon>Pterygota</taxon>
        <taxon>Neoptera</taxon>
        <taxon>Endopterygota</taxon>
        <taxon>Hymenoptera</taxon>
        <taxon>Apocrita</taxon>
        <taxon>Aculeata</taxon>
        <taxon>Apoidea</taxon>
        <taxon>Anthophila</taxon>
        <taxon>Apidae</taxon>
        <taxon>Melipona</taxon>
    </lineage>
</organism>
<gene>
    <name evidence="2" type="ORF">K0M31_003375</name>
</gene>
<dbReference type="AlphaFoldDB" id="A0AA40FZ21"/>
<evidence type="ECO:0000313" key="2">
    <source>
        <dbReference type="EMBL" id="KAK1127881.1"/>
    </source>
</evidence>
<sequence length="146" mass="16196">MPPRLARRSSISFQKIFTSSRSIKKLAVPRFVKNVNKNLETTKAKINSTKTSAFHVSTCRTSETMCPVSSSERLEAANARRDDFDSGSRAVIAETRTATDLCRTERPAKRLVAESEREQRVSGEGIRPEERRLSAADRVGKAIGGQ</sequence>
<protein>
    <submittedName>
        <fullName evidence="2">Uncharacterized protein</fullName>
    </submittedName>
</protein>
<evidence type="ECO:0000256" key="1">
    <source>
        <dbReference type="SAM" id="MobiDB-lite"/>
    </source>
</evidence>
<evidence type="ECO:0000313" key="3">
    <source>
        <dbReference type="Proteomes" id="UP001177670"/>
    </source>
</evidence>
<reference evidence="2" key="1">
    <citation type="submission" date="2021-10" db="EMBL/GenBank/DDBJ databases">
        <title>Melipona bicolor Genome sequencing and assembly.</title>
        <authorList>
            <person name="Araujo N.S."/>
            <person name="Arias M.C."/>
        </authorList>
    </citation>
    <scope>NUCLEOTIDE SEQUENCE</scope>
    <source>
        <strain evidence="2">USP_2M_L1-L4_2017</strain>
        <tissue evidence="2">Whole body</tissue>
    </source>
</reference>
<feature type="compositionally biased region" description="Basic and acidic residues" evidence="1">
    <location>
        <begin position="113"/>
        <end position="140"/>
    </location>
</feature>
<feature type="region of interest" description="Disordered" evidence="1">
    <location>
        <begin position="113"/>
        <end position="146"/>
    </location>
</feature>